<evidence type="ECO:0008006" key="4">
    <source>
        <dbReference type="Google" id="ProtNLM"/>
    </source>
</evidence>
<dbReference type="EMBL" id="BAAAYR010000005">
    <property type="protein sequence ID" value="GAA3577356.1"/>
    <property type="molecule type" value="Genomic_DNA"/>
</dbReference>
<dbReference type="InterPro" id="IPR011042">
    <property type="entry name" value="6-blade_b-propeller_TolB-like"/>
</dbReference>
<dbReference type="Proteomes" id="UP001500767">
    <property type="component" value="Unassembled WGS sequence"/>
</dbReference>
<name>A0ABP6Y924_9ACTN</name>
<sequence>MALLLCGAGVLLGPAPAATGAPAADDPGLGSVVADLGTVVAYAAPGFSPDGAYHASLVPAGDRCDLRVFDVRARKPVGLTHAHVLCDATGIRWAADTDTLVWLVDAAPGLVIAYAWDADPGQVRVQAADAEVFAPASGYPRPQVSADGRFLAFIGRSDTHPAPAVDPSRNAWFVWDRSTGVSLPLSAGDVHVELGQWAPKGHAFFAGTGGRTPFDLRTGACFGSGAACRLPADPHPFFADGWSVDGTAVVGEIVLGGGDNVIAVHDFGDGSTTPFPTRAGRVDYALFVGTGADRVLGYLREGTALWTRTRGTVVRSSVGVAYDSPTGPYLLTGEPVRDAFRYVNLDTGASAPATYRGTGGYWTMDGSSFLGLGPGGCSSLRQWSPATNTVSLFGPPPPRSCYSVPTGPSSRSSSSASGRFAVVSVVTAGGASAGSPYVADLRRHVLSGPLRGYPLGFAPAGDVLEVGRPLGFDRYHLLLVDPRPVPDVDDKPRWSPATPANGARVEAAVGEQSHVQLGASDLQGTPVNLYLRWRDADGVPIASAPKGWSCERKRLAAGATVADCTFAPPRDFTAVRYLDVSVKNVATGAQSDTRSYRVRTG</sequence>
<evidence type="ECO:0000256" key="1">
    <source>
        <dbReference type="SAM" id="SignalP"/>
    </source>
</evidence>
<gene>
    <name evidence="2" type="ORF">GCM10022197_38280</name>
</gene>
<organism evidence="2 3">
    <name type="scientific">Microlunatus spumicola</name>
    <dbReference type="NCBI Taxonomy" id="81499"/>
    <lineage>
        <taxon>Bacteria</taxon>
        <taxon>Bacillati</taxon>
        <taxon>Actinomycetota</taxon>
        <taxon>Actinomycetes</taxon>
        <taxon>Propionibacteriales</taxon>
        <taxon>Propionibacteriaceae</taxon>
        <taxon>Microlunatus</taxon>
    </lineage>
</organism>
<dbReference type="SUPFAM" id="SSF69304">
    <property type="entry name" value="Tricorn protease N-terminal domain"/>
    <property type="match status" value="1"/>
</dbReference>
<reference evidence="3" key="1">
    <citation type="journal article" date="2019" name="Int. J. Syst. Evol. Microbiol.">
        <title>The Global Catalogue of Microorganisms (GCM) 10K type strain sequencing project: providing services to taxonomists for standard genome sequencing and annotation.</title>
        <authorList>
            <consortium name="The Broad Institute Genomics Platform"/>
            <consortium name="The Broad Institute Genome Sequencing Center for Infectious Disease"/>
            <person name="Wu L."/>
            <person name="Ma J."/>
        </authorList>
    </citation>
    <scope>NUCLEOTIDE SEQUENCE [LARGE SCALE GENOMIC DNA]</scope>
    <source>
        <strain evidence="3">JCM 16540</strain>
    </source>
</reference>
<dbReference type="Gene3D" id="2.120.10.30">
    <property type="entry name" value="TolB, C-terminal domain"/>
    <property type="match status" value="1"/>
</dbReference>
<proteinExistence type="predicted"/>
<comment type="caution">
    <text evidence="2">The sequence shown here is derived from an EMBL/GenBank/DDBJ whole genome shotgun (WGS) entry which is preliminary data.</text>
</comment>
<keyword evidence="1" id="KW-0732">Signal</keyword>
<feature type="signal peptide" evidence="1">
    <location>
        <begin position="1"/>
        <end position="17"/>
    </location>
</feature>
<protein>
    <recommendedName>
        <fullName evidence="4">WD40-like Beta Propeller Repeat</fullName>
    </recommendedName>
</protein>
<evidence type="ECO:0000313" key="2">
    <source>
        <dbReference type="EMBL" id="GAA3577356.1"/>
    </source>
</evidence>
<dbReference type="SUPFAM" id="SSF69322">
    <property type="entry name" value="Tricorn protease domain 2"/>
    <property type="match status" value="1"/>
</dbReference>
<keyword evidence="3" id="KW-1185">Reference proteome</keyword>
<feature type="chain" id="PRO_5045279626" description="WD40-like Beta Propeller Repeat" evidence="1">
    <location>
        <begin position="18"/>
        <end position="601"/>
    </location>
</feature>
<evidence type="ECO:0000313" key="3">
    <source>
        <dbReference type="Proteomes" id="UP001500767"/>
    </source>
</evidence>
<accession>A0ABP6Y924</accession>